<dbReference type="EMBL" id="CM042059">
    <property type="protein sequence ID" value="KAI3681895.1"/>
    <property type="molecule type" value="Genomic_DNA"/>
</dbReference>
<proteinExistence type="predicted"/>
<keyword evidence="2" id="KW-1185">Reference proteome</keyword>
<reference evidence="2" key="1">
    <citation type="journal article" date="2022" name="Mol. Ecol. Resour.">
        <title>The genomes of chicory, endive, great burdock and yacon provide insights into Asteraceae palaeo-polyploidization history and plant inulin production.</title>
        <authorList>
            <person name="Fan W."/>
            <person name="Wang S."/>
            <person name="Wang H."/>
            <person name="Wang A."/>
            <person name="Jiang F."/>
            <person name="Liu H."/>
            <person name="Zhao H."/>
            <person name="Xu D."/>
            <person name="Zhang Y."/>
        </authorList>
    </citation>
    <scope>NUCLEOTIDE SEQUENCE [LARGE SCALE GENOMIC DNA]</scope>
    <source>
        <strain evidence="2">cv. Niubang</strain>
    </source>
</reference>
<gene>
    <name evidence="1" type="ORF">L6452_36701</name>
</gene>
<evidence type="ECO:0000313" key="1">
    <source>
        <dbReference type="EMBL" id="KAI3681895.1"/>
    </source>
</evidence>
<protein>
    <submittedName>
        <fullName evidence="1">Uncharacterized protein</fullName>
    </submittedName>
</protein>
<organism evidence="1 2">
    <name type="scientific">Arctium lappa</name>
    <name type="common">Greater burdock</name>
    <name type="synonym">Lappa major</name>
    <dbReference type="NCBI Taxonomy" id="4217"/>
    <lineage>
        <taxon>Eukaryota</taxon>
        <taxon>Viridiplantae</taxon>
        <taxon>Streptophyta</taxon>
        <taxon>Embryophyta</taxon>
        <taxon>Tracheophyta</taxon>
        <taxon>Spermatophyta</taxon>
        <taxon>Magnoliopsida</taxon>
        <taxon>eudicotyledons</taxon>
        <taxon>Gunneridae</taxon>
        <taxon>Pentapetalae</taxon>
        <taxon>asterids</taxon>
        <taxon>campanulids</taxon>
        <taxon>Asterales</taxon>
        <taxon>Asteraceae</taxon>
        <taxon>Carduoideae</taxon>
        <taxon>Cardueae</taxon>
        <taxon>Arctiinae</taxon>
        <taxon>Arctium</taxon>
    </lineage>
</organism>
<evidence type="ECO:0000313" key="2">
    <source>
        <dbReference type="Proteomes" id="UP001055879"/>
    </source>
</evidence>
<name>A0ACB8YAM6_ARCLA</name>
<dbReference type="Proteomes" id="UP001055879">
    <property type="component" value="Linkage Group LG13"/>
</dbReference>
<comment type="caution">
    <text evidence="1">The sequence shown here is derived from an EMBL/GenBank/DDBJ whole genome shotgun (WGS) entry which is preliminary data.</text>
</comment>
<reference evidence="1 2" key="2">
    <citation type="journal article" date="2022" name="Mol. Ecol. Resour.">
        <title>The genomes of chicory, endive, great burdock and yacon provide insights into Asteraceae paleo-polyploidization history and plant inulin production.</title>
        <authorList>
            <person name="Fan W."/>
            <person name="Wang S."/>
            <person name="Wang H."/>
            <person name="Wang A."/>
            <person name="Jiang F."/>
            <person name="Liu H."/>
            <person name="Zhao H."/>
            <person name="Xu D."/>
            <person name="Zhang Y."/>
        </authorList>
    </citation>
    <scope>NUCLEOTIDE SEQUENCE [LARGE SCALE GENOMIC DNA]</scope>
    <source>
        <strain evidence="2">cv. Niubang</strain>
    </source>
</reference>
<accession>A0ACB8YAM6</accession>
<sequence>MKIFNWVHRRFHQKDEVGQDVAKTEVGNGRDKLALLENAALDSVFDGWKEGILAIGTFGLDSALLKDFVPEDDMYLCEIIPKELFIDDEDDGGDNEREMEFPLVLKACKHGFFHDHPQCDETNSKPNDHDEDGHVEDLKGLDSDQVKKEKKGGERITLADLFWADSEKNLLKKKKLADDEDQDHVQVLHYDHDHTNESNAKNGSHDDRVALISKKKLTKDDAARPIKKINRLVKKMLKKKIHPEVENQKETARRKTMRMRGSVKNEY</sequence>